<keyword evidence="8" id="KW-1185">Reference proteome</keyword>
<dbReference type="RefSeq" id="WP_344879114.1">
    <property type="nucleotide sequence ID" value="NZ_BAABCJ010000001.1"/>
</dbReference>
<comment type="caution">
    <text evidence="7">The sequence shown here is derived from an EMBL/GenBank/DDBJ whole genome shotgun (WGS) entry which is preliminary data.</text>
</comment>
<dbReference type="HAMAP" id="MF_02106">
    <property type="entry name" value="Pup"/>
    <property type="match status" value="1"/>
</dbReference>
<evidence type="ECO:0000256" key="6">
    <source>
        <dbReference type="SAM" id="MobiDB-lite"/>
    </source>
</evidence>
<comment type="similarity">
    <text evidence="2 5">Belongs to the prokaryotic ubiquitin-like protein family.</text>
</comment>
<comment type="caution">
    <text evidence="5">Lacks conserved residue(s) required for the propagation of feature annotation.</text>
</comment>
<comment type="pathway">
    <text evidence="1 5">Protein degradation; proteasomal Pup-dependent pathway.</text>
</comment>
<name>A0ABP7CQ57_9MICC</name>
<keyword evidence="5" id="KW-1017">Isopeptide bond</keyword>
<comment type="function">
    <text evidence="5">Protein modifier that is covalently attached to lysine residues of substrate proteins, thereby targeting them for proteasomal degradation. The tagging system is termed pupylation.</text>
</comment>
<dbReference type="Proteomes" id="UP001501536">
    <property type="component" value="Unassembled WGS sequence"/>
</dbReference>
<evidence type="ECO:0000256" key="2">
    <source>
        <dbReference type="ARBA" id="ARBA00010616"/>
    </source>
</evidence>
<evidence type="ECO:0000313" key="7">
    <source>
        <dbReference type="EMBL" id="GAA3694337.1"/>
    </source>
</evidence>
<feature type="cross-link" description="Isoglutamyl lysine isopeptide (Gln-Lys) (interchain with K-? in acceptor proteins)" evidence="5">
    <location>
        <position position="74"/>
    </location>
</feature>
<evidence type="ECO:0000256" key="3">
    <source>
        <dbReference type="ARBA" id="ARBA00016748"/>
    </source>
</evidence>
<sequence>MADQHSGQSQQSSARQGLNQQSEQTHRLDAPAAQSNAQQQAQLQEVDDLLDEIDGVLESNAEEFVRGFVQKGGQ</sequence>
<comment type="domain">
    <text evidence="5">The N-terminal unstructured half of Pup provides a signal required to initiate unfolding and degradation by the proteasome but is not needed for pupylation, while the C-terminal helical half of Pup interacts with ARC to target proteins to the proteasome.</text>
</comment>
<comment type="subunit">
    <text evidence="5">Strongly interacts with the proteasome-associated ATPase ARC through a hydrophobic interface; the interacting region of Pup lies in its C-terminal half. There is one Pup binding site per ARC hexamer ring.</text>
</comment>
<reference evidence="8" key="1">
    <citation type="journal article" date="2019" name="Int. J. Syst. Evol. Microbiol.">
        <title>The Global Catalogue of Microorganisms (GCM) 10K type strain sequencing project: providing services to taxonomists for standard genome sequencing and annotation.</title>
        <authorList>
            <consortium name="The Broad Institute Genomics Platform"/>
            <consortium name="The Broad Institute Genome Sequencing Center for Infectious Disease"/>
            <person name="Wu L."/>
            <person name="Ma J."/>
        </authorList>
    </citation>
    <scope>NUCLEOTIDE SEQUENCE [LARGE SCALE GENOMIC DNA]</scope>
    <source>
        <strain evidence="8">JCM 16961</strain>
    </source>
</reference>
<feature type="compositionally biased region" description="Low complexity" evidence="6">
    <location>
        <begin position="1"/>
        <end position="13"/>
    </location>
</feature>
<evidence type="ECO:0000256" key="4">
    <source>
        <dbReference type="ARBA" id="ARBA00032321"/>
    </source>
</evidence>
<feature type="modified residue" description="Deamidated glutamine" evidence="5">
    <location>
        <position position="74"/>
    </location>
</feature>
<dbReference type="Pfam" id="PF05639">
    <property type="entry name" value="Pup"/>
    <property type="match status" value="1"/>
</dbReference>
<proteinExistence type="inferred from homology"/>
<feature type="compositionally biased region" description="Polar residues" evidence="6">
    <location>
        <begin position="14"/>
        <end position="23"/>
    </location>
</feature>
<dbReference type="NCBIfam" id="TIGR03687">
    <property type="entry name" value="pupylate_cterm"/>
    <property type="match status" value="1"/>
</dbReference>
<keyword evidence="5" id="KW-0833">Ubl conjugation pathway</keyword>
<dbReference type="EMBL" id="BAABCJ010000001">
    <property type="protein sequence ID" value="GAA3694337.1"/>
    <property type="molecule type" value="Genomic_DNA"/>
</dbReference>
<accession>A0ABP7CQ57</accession>
<organism evidence="7 8">
    <name type="scientific">Zhihengliuella alba</name>
    <dbReference type="NCBI Taxonomy" id="547018"/>
    <lineage>
        <taxon>Bacteria</taxon>
        <taxon>Bacillati</taxon>
        <taxon>Actinomycetota</taxon>
        <taxon>Actinomycetes</taxon>
        <taxon>Micrococcales</taxon>
        <taxon>Micrococcaceae</taxon>
        <taxon>Zhihengliuella</taxon>
    </lineage>
</organism>
<evidence type="ECO:0000313" key="8">
    <source>
        <dbReference type="Proteomes" id="UP001501536"/>
    </source>
</evidence>
<feature type="region of interest" description="Disordered" evidence="6">
    <location>
        <begin position="1"/>
        <end position="42"/>
    </location>
</feature>
<gene>
    <name evidence="5" type="primary">pup</name>
    <name evidence="7" type="ORF">GCM10022377_03700</name>
</gene>
<feature type="compositionally biased region" description="Low complexity" evidence="6">
    <location>
        <begin position="30"/>
        <end position="42"/>
    </location>
</feature>
<comment type="PTM">
    <text evidence="5">Is modified by deamidation of its C-terminal glutamine to glutamate by the deamidase Dop, a prerequisite to the subsequent pupylation process.</text>
</comment>
<protein>
    <recommendedName>
        <fullName evidence="3 5">Prokaryotic ubiquitin-like protein Pup</fullName>
    </recommendedName>
    <alternativeName>
        <fullName evidence="4 5">Bacterial ubiquitin-like modifier</fullName>
    </alternativeName>
</protein>
<evidence type="ECO:0000256" key="1">
    <source>
        <dbReference type="ARBA" id="ARBA00004707"/>
    </source>
</evidence>
<dbReference type="InterPro" id="IPR008515">
    <property type="entry name" value="Ubiquitin-like_Pup"/>
</dbReference>
<evidence type="ECO:0000256" key="5">
    <source>
        <dbReference type="HAMAP-Rule" id="MF_02106"/>
    </source>
</evidence>